<dbReference type="PANTHER" id="PTHR15032:SF4">
    <property type="entry name" value="N-ACYL-PHOSPHATIDYLETHANOLAMINE-HYDROLYZING PHOSPHOLIPASE D"/>
    <property type="match status" value="1"/>
</dbReference>
<sequence>MLFVYLLLGLLGLALLFVVAGFFFMRRAPFGATARGARAARRAASPHFRNGQFQNLAHTPQLTEGVSMGRMLIEFFFTRNPRKEPPAPLPAVRAELRALDPAQDALVWFGHSSYFLQLSGKTFLVDPVLSGSASPVSFTTRAFKGADAYGVDDLPAIDYLILTHDHWDHLDYETVKALRSRVKYVITGLGTGAHLERWGYAAEAITELDWWEETDLEPGFRIGAAPARHFSGRGLRRNGVLWSAFVLRTPARQLFLGGDSGPGDHFKSIRERWGRFDLALLECGQYNQNWKYIHMTPEEGVAAAIDLGAAALMPVHWGKFSLAMHDWDEPITRSVAEARRLGLPVLHPRIGEVLLLDAPGRQVEWWKEVKTKIQK</sequence>
<dbReference type="EMBL" id="BAABGY010000011">
    <property type="protein sequence ID" value="GAA4338190.1"/>
    <property type="molecule type" value="Genomic_DNA"/>
</dbReference>
<dbReference type="RefSeq" id="WP_345257037.1">
    <property type="nucleotide sequence ID" value="NZ_BAABGY010000011.1"/>
</dbReference>
<comment type="caution">
    <text evidence="2">The sequence shown here is derived from an EMBL/GenBank/DDBJ whole genome shotgun (WGS) entry which is preliminary data.</text>
</comment>
<dbReference type="Proteomes" id="UP001501725">
    <property type="component" value="Unassembled WGS sequence"/>
</dbReference>
<gene>
    <name evidence="2" type="ORF">GCM10023184_34470</name>
</gene>
<proteinExistence type="predicted"/>
<dbReference type="PANTHER" id="PTHR15032">
    <property type="entry name" value="N-ACYL-PHOSPHATIDYLETHANOLAMINE-HYDROLYZING PHOSPHOLIPASE D"/>
    <property type="match status" value="1"/>
</dbReference>
<dbReference type="Gene3D" id="3.60.15.10">
    <property type="entry name" value="Ribonuclease Z/Hydroxyacylglutathione hydrolase-like"/>
    <property type="match status" value="1"/>
</dbReference>
<accession>A0ABP8HFB4</accession>
<dbReference type="Pfam" id="PF12706">
    <property type="entry name" value="Lactamase_B_2"/>
    <property type="match status" value="1"/>
</dbReference>
<name>A0ABP8HFB4_9BACT</name>
<dbReference type="SUPFAM" id="SSF56281">
    <property type="entry name" value="Metallo-hydrolase/oxidoreductase"/>
    <property type="match status" value="1"/>
</dbReference>
<protein>
    <submittedName>
        <fullName evidence="2">MBL fold metallo-hydrolase</fullName>
    </submittedName>
</protein>
<dbReference type="InterPro" id="IPR036866">
    <property type="entry name" value="RibonucZ/Hydroxyglut_hydro"/>
</dbReference>
<dbReference type="PIRSF" id="PIRSF038896">
    <property type="entry name" value="NAPE-PLD"/>
    <property type="match status" value="1"/>
</dbReference>
<evidence type="ECO:0000259" key="1">
    <source>
        <dbReference type="Pfam" id="PF12706"/>
    </source>
</evidence>
<evidence type="ECO:0000313" key="2">
    <source>
        <dbReference type="EMBL" id="GAA4338190.1"/>
    </source>
</evidence>
<feature type="domain" description="Metallo-beta-lactamase" evidence="1">
    <location>
        <begin position="122"/>
        <end position="317"/>
    </location>
</feature>
<reference evidence="3" key="1">
    <citation type="journal article" date="2019" name="Int. J. Syst. Evol. Microbiol.">
        <title>The Global Catalogue of Microorganisms (GCM) 10K type strain sequencing project: providing services to taxonomists for standard genome sequencing and annotation.</title>
        <authorList>
            <consortium name="The Broad Institute Genomics Platform"/>
            <consortium name="The Broad Institute Genome Sequencing Center for Infectious Disease"/>
            <person name="Wu L."/>
            <person name="Ma J."/>
        </authorList>
    </citation>
    <scope>NUCLEOTIDE SEQUENCE [LARGE SCALE GENOMIC DNA]</scope>
    <source>
        <strain evidence="3">JCM 17919</strain>
    </source>
</reference>
<dbReference type="InterPro" id="IPR001279">
    <property type="entry name" value="Metallo-B-lactamas"/>
</dbReference>
<evidence type="ECO:0000313" key="3">
    <source>
        <dbReference type="Proteomes" id="UP001501725"/>
    </source>
</evidence>
<organism evidence="2 3">
    <name type="scientific">Flaviaesturariibacter amylovorans</name>
    <dbReference type="NCBI Taxonomy" id="1084520"/>
    <lineage>
        <taxon>Bacteria</taxon>
        <taxon>Pseudomonadati</taxon>
        <taxon>Bacteroidota</taxon>
        <taxon>Chitinophagia</taxon>
        <taxon>Chitinophagales</taxon>
        <taxon>Chitinophagaceae</taxon>
        <taxon>Flaviaestuariibacter</taxon>
    </lineage>
</organism>
<dbReference type="InterPro" id="IPR024884">
    <property type="entry name" value="NAPE-PLD"/>
</dbReference>
<keyword evidence="3" id="KW-1185">Reference proteome</keyword>